<name>A0A7S0SUC9_9STRA</name>
<dbReference type="Gene3D" id="3.40.50.1820">
    <property type="entry name" value="alpha/beta hydrolase"/>
    <property type="match status" value="1"/>
</dbReference>
<dbReference type="EC" id="3.1.-.-" evidence="1"/>
<keyword evidence="1" id="KW-0653">Protein transport</keyword>
<keyword evidence="2" id="KW-0732">Signal</keyword>
<evidence type="ECO:0000259" key="3">
    <source>
        <dbReference type="Pfam" id="PF07819"/>
    </source>
</evidence>
<reference evidence="4" key="1">
    <citation type="submission" date="2021-01" db="EMBL/GenBank/DDBJ databases">
        <authorList>
            <person name="Corre E."/>
            <person name="Pelletier E."/>
            <person name="Niang G."/>
            <person name="Scheremetjew M."/>
            <person name="Finn R."/>
            <person name="Kale V."/>
            <person name="Holt S."/>
            <person name="Cochrane G."/>
            <person name="Meng A."/>
            <person name="Brown T."/>
            <person name="Cohen L."/>
        </authorList>
    </citation>
    <scope>NUCLEOTIDE SEQUENCE</scope>
    <source>
        <strain evidence="4">UTEXLB2642</strain>
    </source>
</reference>
<accession>A0A7S0SUC9</accession>
<feature type="signal peptide" evidence="2">
    <location>
        <begin position="1"/>
        <end position="19"/>
    </location>
</feature>
<dbReference type="InterPro" id="IPR012908">
    <property type="entry name" value="PGAP1-ab_dom-like"/>
</dbReference>
<keyword evidence="1" id="KW-0256">Endoplasmic reticulum</keyword>
<keyword evidence="1" id="KW-0813">Transport</keyword>
<evidence type="ECO:0000256" key="1">
    <source>
        <dbReference type="RuleBase" id="RU365011"/>
    </source>
</evidence>
<dbReference type="InterPro" id="IPR029058">
    <property type="entry name" value="AB_hydrolase_fold"/>
</dbReference>
<evidence type="ECO:0000256" key="2">
    <source>
        <dbReference type="SAM" id="SignalP"/>
    </source>
</evidence>
<comment type="subcellular location">
    <subcellularLocation>
        <location evidence="1">Endoplasmic reticulum membrane</location>
    </subcellularLocation>
</comment>
<dbReference type="GO" id="GO:0015031">
    <property type="term" value="P:protein transport"/>
    <property type="evidence" value="ECO:0007669"/>
    <property type="project" value="UniProtKB-KW"/>
</dbReference>
<dbReference type="EMBL" id="HBFD01002950">
    <property type="protein sequence ID" value="CAD8716535.1"/>
    <property type="molecule type" value="Transcribed_RNA"/>
</dbReference>
<dbReference type="GO" id="GO:0005789">
    <property type="term" value="C:endoplasmic reticulum membrane"/>
    <property type="evidence" value="ECO:0007669"/>
    <property type="project" value="UniProtKB-SubCell"/>
</dbReference>
<gene>
    <name evidence="4" type="ORF">CNEB1095_LOCUS1899</name>
</gene>
<feature type="chain" id="PRO_5031411949" description="GPI inositol-deacylase" evidence="2">
    <location>
        <begin position="20"/>
        <end position="294"/>
    </location>
</feature>
<dbReference type="GO" id="GO:0016788">
    <property type="term" value="F:hydrolase activity, acting on ester bonds"/>
    <property type="evidence" value="ECO:0007669"/>
    <property type="project" value="InterPro"/>
</dbReference>
<comment type="similarity">
    <text evidence="1">Belongs to the GPI inositol-deacylase family.</text>
</comment>
<keyword evidence="1" id="KW-0378">Hydrolase</keyword>
<feature type="domain" description="GPI inositol-deacylase PGAP1-like alpha/beta" evidence="3">
    <location>
        <begin position="106"/>
        <end position="191"/>
    </location>
</feature>
<keyword evidence="1" id="KW-0472">Membrane</keyword>
<evidence type="ECO:0000313" key="4">
    <source>
        <dbReference type="EMBL" id="CAD8716535.1"/>
    </source>
</evidence>
<proteinExistence type="inferred from homology"/>
<protein>
    <recommendedName>
        <fullName evidence="1">GPI inositol-deacylase</fullName>
        <ecNumber evidence="1">3.1.-.-</ecNumber>
    </recommendedName>
</protein>
<dbReference type="PANTHER" id="PTHR47909:SF2">
    <property type="entry name" value="GPI INOSITOL-DEACYLASE"/>
    <property type="match status" value="1"/>
</dbReference>
<dbReference type="SUPFAM" id="SSF53474">
    <property type="entry name" value="alpha/beta-Hydrolases"/>
    <property type="match status" value="1"/>
</dbReference>
<comment type="function">
    <text evidence="1">Involved in inositol deacylation of GPI-anchored proteins which plays important roles in the quality control and ER-associated degradation of GPI-anchored proteins.</text>
</comment>
<dbReference type="PANTHER" id="PTHR47909">
    <property type="entry name" value="ALPHA/BETA-HYDROLASES SUPERFAMILY PROTEIN"/>
    <property type="match status" value="1"/>
</dbReference>
<sequence>MFVAFSVLLLILNFNYYLSLNVISNKCSLKFLILPGFGNDALDYTDEFRPEIEYSGLLTNLVKRGIDTQIAPLKRLSWFNIAKGLFSVDIYRNTCKPDKLFKFYYDIIDSKVREMHEQSNGNDKIVLVCHSAGGWLARGMMSDGNWIGSNTPVEDMIAGIITLGAPHIPPPDKNEDMTRGAWTYVNENYPGCYLNNRISYVTVMGTAVRGDQNAPKQSFEGFAYDAYKKLRGEILTENDIIGDGLVPVSSGHLEGSLQINIPGVYHGVIAPNNCWYGGDHIIDLWLEPALESFT</sequence>
<organism evidence="4">
    <name type="scientific">Chromulina nebulosa</name>
    <dbReference type="NCBI Taxonomy" id="96789"/>
    <lineage>
        <taxon>Eukaryota</taxon>
        <taxon>Sar</taxon>
        <taxon>Stramenopiles</taxon>
        <taxon>Ochrophyta</taxon>
        <taxon>Chrysophyceae</taxon>
        <taxon>Chromulinales</taxon>
        <taxon>Chromulinaceae</taxon>
        <taxon>Chromulina</taxon>
    </lineage>
</organism>
<dbReference type="AlphaFoldDB" id="A0A7S0SUC9"/>
<dbReference type="Pfam" id="PF07819">
    <property type="entry name" value="PGAP1"/>
    <property type="match status" value="1"/>
</dbReference>